<feature type="transmembrane region" description="Helical" evidence="7">
    <location>
        <begin position="65"/>
        <end position="89"/>
    </location>
</feature>
<comment type="caution">
    <text evidence="9">The sequence shown here is derived from an EMBL/GenBank/DDBJ whole genome shotgun (WGS) entry which is preliminary data.</text>
</comment>
<sequence length="231" mass="25838">MNNQFRVYNQKQYRPFMTYIFLGINVAVYVFMLLKYHTTTDIMALLEMGANFSPAVIIFNEWWRLLTAAFIHIGFSHILMNGISLYFLGMDLEKIHGHGKFTLIYLISAIGGNLFSFAFNVNISAGASTAIFGMFASYLVLAYLNPDSPIFKQRASTFTVLLVLNFLNGLFTSGIDNWGHLGGAIFGALMTFAVGFGSKRTLTRTNRLLAILAMLVIALILVFIGRNRILS</sequence>
<gene>
    <name evidence="9" type="ORF">FEZ33_01790</name>
</gene>
<dbReference type="GO" id="GO:0016020">
    <property type="term" value="C:membrane"/>
    <property type="evidence" value="ECO:0007669"/>
    <property type="project" value="UniProtKB-SubCell"/>
</dbReference>
<dbReference type="InterPro" id="IPR022764">
    <property type="entry name" value="Peptidase_S54_rhomboid_dom"/>
</dbReference>
<proteinExistence type="inferred from homology"/>
<evidence type="ECO:0000259" key="8">
    <source>
        <dbReference type="Pfam" id="PF01694"/>
    </source>
</evidence>
<evidence type="ECO:0000256" key="5">
    <source>
        <dbReference type="ARBA" id="ARBA00022989"/>
    </source>
</evidence>
<dbReference type="GO" id="GO:0006508">
    <property type="term" value="P:proteolysis"/>
    <property type="evidence" value="ECO:0007669"/>
    <property type="project" value="UniProtKB-KW"/>
</dbReference>
<dbReference type="EMBL" id="VBSP01000003">
    <property type="protein sequence ID" value="TLQ49149.1"/>
    <property type="molecule type" value="Genomic_DNA"/>
</dbReference>
<evidence type="ECO:0000256" key="7">
    <source>
        <dbReference type="SAM" id="Phobius"/>
    </source>
</evidence>
<feature type="transmembrane region" description="Helical" evidence="7">
    <location>
        <begin position="208"/>
        <end position="225"/>
    </location>
</feature>
<feature type="transmembrane region" description="Helical" evidence="7">
    <location>
        <begin position="101"/>
        <end position="119"/>
    </location>
</feature>
<dbReference type="Pfam" id="PF01694">
    <property type="entry name" value="Rhomboid"/>
    <property type="match status" value="1"/>
</dbReference>
<evidence type="ECO:0000256" key="4">
    <source>
        <dbReference type="ARBA" id="ARBA00022801"/>
    </source>
</evidence>
<dbReference type="Proteomes" id="UP000306420">
    <property type="component" value="Unassembled WGS sequence"/>
</dbReference>
<evidence type="ECO:0000256" key="3">
    <source>
        <dbReference type="ARBA" id="ARBA00022692"/>
    </source>
</evidence>
<dbReference type="InterPro" id="IPR035952">
    <property type="entry name" value="Rhomboid-like_sf"/>
</dbReference>
<comment type="subcellular location">
    <subcellularLocation>
        <location evidence="1">Membrane</location>
        <topology evidence="1">Multi-pass membrane protein</topology>
    </subcellularLocation>
</comment>
<dbReference type="AlphaFoldDB" id="A0A5R9ENP7"/>
<keyword evidence="6 7" id="KW-0472">Membrane</keyword>
<evidence type="ECO:0000313" key="9">
    <source>
        <dbReference type="EMBL" id="TLQ49149.1"/>
    </source>
</evidence>
<feature type="domain" description="Peptidase S54 rhomboid" evidence="8">
    <location>
        <begin position="60"/>
        <end position="194"/>
    </location>
</feature>
<feature type="transmembrane region" description="Helical" evidence="7">
    <location>
        <begin position="155"/>
        <end position="172"/>
    </location>
</feature>
<evidence type="ECO:0000256" key="2">
    <source>
        <dbReference type="ARBA" id="ARBA00009045"/>
    </source>
</evidence>
<evidence type="ECO:0000256" key="6">
    <source>
        <dbReference type="ARBA" id="ARBA00023136"/>
    </source>
</evidence>
<feature type="transmembrane region" description="Helical" evidence="7">
    <location>
        <begin position="16"/>
        <end position="34"/>
    </location>
</feature>
<keyword evidence="9" id="KW-0645">Protease</keyword>
<evidence type="ECO:0000256" key="1">
    <source>
        <dbReference type="ARBA" id="ARBA00004141"/>
    </source>
</evidence>
<dbReference type="RefSeq" id="WP_138403680.1">
    <property type="nucleotide sequence ID" value="NZ_VBSP01000003.1"/>
</dbReference>
<name>A0A5R9ENP7_9LACT</name>
<dbReference type="Gene3D" id="1.20.1540.10">
    <property type="entry name" value="Rhomboid-like"/>
    <property type="match status" value="1"/>
</dbReference>
<reference evidence="9 10" key="1">
    <citation type="submission" date="2019-05" db="EMBL/GenBank/DDBJ databases">
        <title>The metagenome of a microbial culture collection derived from dairy environment covers the genomic content of the human microbiome.</title>
        <authorList>
            <person name="Roder T."/>
            <person name="Wuthrich D."/>
            <person name="Sattari Z."/>
            <person name="Von Ah U."/>
            <person name="Bar C."/>
            <person name="Ronchi F."/>
            <person name="Macpherson A.J."/>
            <person name="Ganal-Vonarburg S.C."/>
            <person name="Bruggmann R."/>
            <person name="Vergeres G."/>
        </authorList>
    </citation>
    <scope>NUCLEOTIDE SEQUENCE [LARGE SCALE GENOMIC DNA]</scope>
    <source>
        <strain evidence="9 10">FAM 24227</strain>
    </source>
</reference>
<evidence type="ECO:0000313" key="10">
    <source>
        <dbReference type="Proteomes" id="UP000306420"/>
    </source>
</evidence>
<dbReference type="GO" id="GO:0004252">
    <property type="term" value="F:serine-type endopeptidase activity"/>
    <property type="evidence" value="ECO:0007669"/>
    <property type="project" value="InterPro"/>
</dbReference>
<dbReference type="PANTHER" id="PTHR43731:SF14">
    <property type="entry name" value="PRESENILIN-ASSOCIATED RHOMBOID-LIKE PROTEIN, MITOCHONDRIAL"/>
    <property type="match status" value="1"/>
</dbReference>
<dbReference type="OrthoDB" id="9813074at2"/>
<dbReference type="PANTHER" id="PTHR43731">
    <property type="entry name" value="RHOMBOID PROTEASE"/>
    <property type="match status" value="1"/>
</dbReference>
<comment type="similarity">
    <text evidence="2">Belongs to the peptidase S54 family.</text>
</comment>
<keyword evidence="4" id="KW-0378">Hydrolase</keyword>
<feature type="transmembrane region" description="Helical" evidence="7">
    <location>
        <begin position="178"/>
        <end position="196"/>
    </location>
</feature>
<protein>
    <submittedName>
        <fullName evidence="9">Rhomboid family intramembrane serine protease</fullName>
    </submittedName>
</protein>
<accession>A0A5R9ENP7</accession>
<keyword evidence="3 7" id="KW-0812">Transmembrane</keyword>
<feature type="transmembrane region" description="Helical" evidence="7">
    <location>
        <begin position="125"/>
        <end position="143"/>
    </location>
</feature>
<dbReference type="InterPro" id="IPR050925">
    <property type="entry name" value="Rhomboid_protease_S54"/>
</dbReference>
<keyword evidence="5 7" id="KW-1133">Transmembrane helix</keyword>
<dbReference type="SUPFAM" id="SSF144091">
    <property type="entry name" value="Rhomboid-like"/>
    <property type="match status" value="1"/>
</dbReference>
<organism evidence="9 10">
    <name type="scientific">Ruoffia tabacinasalis</name>
    <dbReference type="NCBI Taxonomy" id="87458"/>
    <lineage>
        <taxon>Bacteria</taxon>
        <taxon>Bacillati</taxon>
        <taxon>Bacillota</taxon>
        <taxon>Bacilli</taxon>
        <taxon>Lactobacillales</taxon>
        <taxon>Aerococcaceae</taxon>
        <taxon>Ruoffia</taxon>
    </lineage>
</organism>